<reference evidence="2" key="1">
    <citation type="submission" date="2018-05" db="EMBL/GenBank/DDBJ databases">
        <authorList>
            <person name="Lanie J.A."/>
            <person name="Ng W.-L."/>
            <person name="Kazmierczak K.M."/>
            <person name="Andrzejewski T.M."/>
            <person name="Davidsen T.M."/>
            <person name="Wayne K.J."/>
            <person name="Tettelin H."/>
            <person name="Glass J.I."/>
            <person name="Rusch D."/>
            <person name="Podicherti R."/>
            <person name="Tsui H.-C.T."/>
            <person name="Winkler M.E."/>
        </authorList>
    </citation>
    <scope>NUCLEOTIDE SEQUENCE</scope>
</reference>
<gene>
    <name evidence="2" type="ORF">METZ01_LOCUS345401</name>
</gene>
<sequence>MGEGEILGDHNPPNEWYSPEPNTLRHLSYSEVCDQ</sequence>
<feature type="region of interest" description="Disordered" evidence="1">
    <location>
        <begin position="1"/>
        <end position="22"/>
    </location>
</feature>
<evidence type="ECO:0000313" key="2">
    <source>
        <dbReference type="EMBL" id="SVC92547.1"/>
    </source>
</evidence>
<proteinExistence type="predicted"/>
<dbReference type="EMBL" id="UINC01119024">
    <property type="protein sequence ID" value="SVC92547.1"/>
    <property type="molecule type" value="Genomic_DNA"/>
</dbReference>
<dbReference type="AlphaFoldDB" id="A0A382R5T9"/>
<name>A0A382R5T9_9ZZZZ</name>
<organism evidence="2">
    <name type="scientific">marine metagenome</name>
    <dbReference type="NCBI Taxonomy" id="408172"/>
    <lineage>
        <taxon>unclassified sequences</taxon>
        <taxon>metagenomes</taxon>
        <taxon>ecological metagenomes</taxon>
    </lineage>
</organism>
<protein>
    <submittedName>
        <fullName evidence="2">Uncharacterized protein</fullName>
    </submittedName>
</protein>
<accession>A0A382R5T9</accession>
<evidence type="ECO:0000256" key="1">
    <source>
        <dbReference type="SAM" id="MobiDB-lite"/>
    </source>
</evidence>